<comment type="similarity">
    <text evidence="2 5">Belongs to the RecX family.</text>
</comment>
<evidence type="ECO:0000256" key="3">
    <source>
        <dbReference type="ARBA" id="ARBA00018111"/>
    </source>
</evidence>
<keyword evidence="4 5" id="KW-0963">Cytoplasm</keyword>
<dbReference type="EMBL" id="LILC01000030">
    <property type="protein sequence ID" value="KOO41061.1"/>
    <property type="molecule type" value="Genomic_DNA"/>
</dbReference>
<dbReference type="Pfam" id="PF02631">
    <property type="entry name" value="RecX_HTH2"/>
    <property type="match status" value="1"/>
</dbReference>
<dbReference type="STRING" id="284581.AMD01_19095"/>
<dbReference type="HAMAP" id="MF_01114">
    <property type="entry name" value="RecX"/>
    <property type="match status" value="1"/>
</dbReference>
<dbReference type="PANTHER" id="PTHR33602:SF1">
    <property type="entry name" value="REGULATORY PROTEIN RECX FAMILY PROTEIN"/>
    <property type="match status" value="1"/>
</dbReference>
<comment type="caution">
    <text evidence="9">The sequence shown here is derived from an EMBL/GenBank/DDBJ whole genome shotgun (WGS) entry which is preliminary data.</text>
</comment>
<proteinExistence type="inferred from homology"/>
<dbReference type="InterPro" id="IPR053926">
    <property type="entry name" value="RecX_HTH_1st"/>
</dbReference>
<dbReference type="InterPro" id="IPR036388">
    <property type="entry name" value="WH-like_DNA-bd_sf"/>
</dbReference>
<evidence type="ECO:0000259" key="6">
    <source>
        <dbReference type="Pfam" id="PF02631"/>
    </source>
</evidence>
<feature type="domain" description="RecX first three-helical" evidence="8">
    <location>
        <begin position="67"/>
        <end position="103"/>
    </location>
</feature>
<dbReference type="RefSeq" id="WP_053403044.1">
    <property type="nucleotide sequence ID" value="NZ_LILC01000030.1"/>
</dbReference>
<dbReference type="InterPro" id="IPR053925">
    <property type="entry name" value="RecX_HTH_3rd"/>
</dbReference>
<evidence type="ECO:0000313" key="10">
    <source>
        <dbReference type="Proteomes" id="UP000037558"/>
    </source>
</evidence>
<protein>
    <recommendedName>
        <fullName evidence="3 5">Regulatory protein RecX</fullName>
    </recommendedName>
</protein>
<gene>
    <name evidence="5" type="primary">recX</name>
    <name evidence="9" type="ORF">AMD01_19095</name>
</gene>
<dbReference type="PATRIC" id="fig|284581.3.peg.4196"/>
<dbReference type="Pfam" id="PF21982">
    <property type="entry name" value="RecX_HTH1"/>
    <property type="match status" value="1"/>
</dbReference>
<dbReference type="PANTHER" id="PTHR33602">
    <property type="entry name" value="REGULATORY PROTEIN RECX FAMILY PROTEIN"/>
    <property type="match status" value="1"/>
</dbReference>
<sequence>MPKVTKITTQKNNIERYNVYIDQGKGEEFGFGVDEYVLAKFQLRKGQELSSTELTTILHEDTIKKSYNMSLAFLAHRMRSTKEVYTYLIKKELEPEVANAVIAMLNERKYLNDLEFAKAYVNTQVNTTIKGPNLICQELIEKGISEADISTSLQSFDNEQQLEAAGKYAAKLDQKYKKLAPIMKKQKIQLALNQKGYAHSLINRLFETFELTDDEDQQLEAIRYQGMKAHRRYQKYEGWEYENKMKQSLYRKGFSMDQIQAFLEALKEEE</sequence>
<dbReference type="InterPro" id="IPR003783">
    <property type="entry name" value="Regulatory_RecX"/>
</dbReference>
<dbReference type="AlphaFoldDB" id="A0A0M0KQE2"/>
<evidence type="ECO:0000313" key="9">
    <source>
        <dbReference type="EMBL" id="KOO41061.1"/>
    </source>
</evidence>
<evidence type="ECO:0000256" key="4">
    <source>
        <dbReference type="ARBA" id="ARBA00022490"/>
    </source>
</evidence>
<keyword evidence="10" id="KW-1185">Reference proteome</keyword>
<evidence type="ECO:0000256" key="5">
    <source>
        <dbReference type="HAMAP-Rule" id="MF_01114"/>
    </source>
</evidence>
<accession>A0A0M0KQE2</accession>
<evidence type="ECO:0000259" key="8">
    <source>
        <dbReference type="Pfam" id="PF21982"/>
    </source>
</evidence>
<name>A0A0M0KQE2_9BACI</name>
<dbReference type="InterPro" id="IPR053924">
    <property type="entry name" value="RecX_HTH_2nd"/>
</dbReference>
<organism evidence="9 10">
    <name type="scientific">Priestia koreensis</name>
    <dbReference type="NCBI Taxonomy" id="284581"/>
    <lineage>
        <taxon>Bacteria</taxon>
        <taxon>Bacillati</taxon>
        <taxon>Bacillota</taxon>
        <taxon>Bacilli</taxon>
        <taxon>Bacillales</taxon>
        <taxon>Bacillaceae</taxon>
        <taxon>Priestia</taxon>
    </lineage>
</organism>
<comment type="subcellular location">
    <subcellularLocation>
        <location evidence="1 5">Cytoplasm</location>
    </subcellularLocation>
</comment>
<evidence type="ECO:0000259" key="7">
    <source>
        <dbReference type="Pfam" id="PF21981"/>
    </source>
</evidence>
<dbReference type="Pfam" id="PF21981">
    <property type="entry name" value="RecX_HTH3"/>
    <property type="match status" value="1"/>
</dbReference>
<reference evidence="10" key="1">
    <citation type="submission" date="2015-08" db="EMBL/GenBank/DDBJ databases">
        <title>Fjat-14210 dsm16467.</title>
        <authorList>
            <person name="Liu B."/>
            <person name="Wang J."/>
            <person name="Zhu Y."/>
            <person name="Liu G."/>
            <person name="Chen Q."/>
            <person name="Chen Z."/>
            <person name="Lan J."/>
            <person name="Che J."/>
            <person name="Ge C."/>
            <person name="Shi H."/>
            <person name="Pan Z."/>
            <person name="Liu X."/>
        </authorList>
    </citation>
    <scope>NUCLEOTIDE SEQUENCE [LARGE SCALE GENOMIC DNA]</scope>
    <source>
        <strain evidence="10">DSM 16467</strain>
    </source>
</reference>
<dbReference type="Proteomes" id="UP000037558">
    <property type="component" value="Unassembled WGS sequence"/>
</dbReference>
<feature type="domain" description="RecX third three-helical" evidence="7">
    <location>
        <begin position="216"/>
        <end position="263"/>
    </location>
</feature>
<dbReference type="Gene3D" id="1.10.10.10">
    <property type="entry name" value="Winged helix-like DNA-binding domain superfamily/Winged helix DNA-binding domain"/>
    <property type="match status" value="4"/>
</dbReference>
<evidence type="ECO:0000256" key="1">
    <source>
        <dbReference type="ARBA" id="ARBA00004496"/>
    </source>
</evidence>
<dbReference type="GO" id="GO:0005737">
    <property type="term" value="C:cytoplasm"/>
    <property type="evidence" value="ECO:0007669"/>
    <property type="project" value="UniProtKB-SubCell"/>
</dbReference>
<evidence type="ECO:0000256" key="2">
    <source>
        <dbReference type="ARBA" id="ARBA00009695"/>
    </source>
</evidence>
<dbReference type="GO" id="GO:0006282">
    <property type="term" value="P:regulation of DNA repair"/>
    <property type="evidence" value="ECO:0007669"/>
    <property type="project" value="UniProtKB-UniRule"/>
</dbReference>
<comment type="function">
    <text evidence="5">Modulates RecA activity.</text>
</comment>
<feature type="domain" description="RecX second three-helical" evidence="6">
    <location>
        <begin position="112"/>
        <end position="152"/>
    </location>
</feature>
<dbReference type="NCBIfam" id="NF010733">
    <property type="entry name" value="PRK14135.1"/>
    <property type="match status" value="1"/>
</dbReference>
<dbReference type="OrthoDB" id="5421057at2"/>